<dbReference type="Proteomes" id="UP000464211">
    <property type="component" value="Chromosome"/>
</dbReference>
<dbReference type="AlphaFoldDB" id="A4EAG6"/>
<evidence type="ECO:0000313" key="2">
    <source>
        <dbReference type="EMBL" id="QIA33623.1"/>
    </source>
</evidence>
<organism evidence="1 3">
    <name type="scientific">Collinsella aerofaciens (strain ATCC 25986 / DSM 3979 / JCM 10188 / KCTC 3647 / NCTC 11838 / VPI 1003)</name>
    <dbReference type="NCBI Taxonomy" id="411903"/>
    <lineage>
        <taxon>Bacteria</taxon>
        <taxon>Bacillati</taxon>
        <taxon>Actinomycetota</taxon>
        <taxon>Coriobacteriia</taxon>
        <taxon>Coriobacteriales</taxon>
        <taxon>Coriobacteriaceae</taxon>
        <taxon>Collinsella</taxon>
    </lineage>
</organism>
<dbReference type="RefSeq" id="WP_006235355.1">
    <property type="nucleotide sequence ID" value="NZ_AAVN02000005.1"/>
</dbReference>
<reference evidence="1 3" key="1">
    <citation type="submission" date="2007-01" db="EMBL/GenBank/DDBJ databases">
        <title>Draft genome sequence of Collinsella aerofaciens (ATCC 25986).</title>
        <authorList>
            <person name="Sudarsanam P."/>
            <person name="Ley R."/>
            <person name="Guruge J."/>
            <person name="Turnbaugh P.J."/>
            <person name="Mahowald M."/>
            <person name="Liep D."/>
            <person name="Gordon J."/>
        </authorList>
    </citation>
    <scope>NUCLEOTIDE SEQUENCE [LARGE SCALE GENOMIC DNA]</scope>
    <source>
        <strain evidence="1">ATCC 25986</strain>
        <strain evidence="3">ATCC 25986 / DSM 3979 / JCM 10188 / KCTC 3647 / NCTC 11838 / VPI 1003</strain>
    </source>
</reference>
<dbReference type="GeneID" id="92849713"/>
<dbReference type="EMBL" id="AAVN02000005">
    <property type="protein sequence ID" value="EBA39489.1"/>
    <property type="molecule type" value="Genomic_DNA"/>
</dbReference>
<name>A4EAG6_COLAA</name>
<evidence type="ECO:0000313" key="4">
    <source>
        <dbReference type="Proteomes" id="UP000464211"/>
    </source>
</evidence>
<gene>
    <name evidence="1" type="ORF">COLAER_01424</name>
    <name evidence="2" type="ORF">GXM19_04695</name>
</gene>
<accession>A4EAG6</accession>
<reference evidence="1 3" key="2">
    <citation type="submission" date="2007-04" db="EMBL/GenBank/DDBJ databases">
        <authorList>
            <person name="Fulton L."/>
            <person name="Clifton S."/>
            <person name="Fulton B."/>
            <person name="Xu J."/>
            <person name="Minx P."/>
            <person name="Mardis E.R."/>
            <person name="Wilson R.K."/>
        </authorList>
    </citation>
    <scope>NUCLEOTIDE SEQUENCE [LARGE SCALE GENOMIC DNA]</scope>
    <source>
        <strain evidence="1">ATCC 25986</strain>
        <strain evidence="3">ATCC 25986 / DSM 3979 / JCM 10188 / KCTC 3647 / NCTC 11838 / VPI 1003</strain>
    </source>
</reference>
<dbReference type="Proteomes" id="UP000002979">
    <property type="component" value="Unassembled WGS sequence"/>
</dbReference>
<proteinExistence type="predicted"/>
<evidence type="ECO:0000313" key="3">
    <source>
        <dbReference type="Proteomes" id="UP000002979"/>
    </source>
</evidence>
<dbReference type="EMBL" id="CP048433">
    <property type="protein sequence ID" value="QIA33623.1"/>
    <property type="molecule type" value="Genomic_DNA"/>
</dbReference>
<protein>
    <submittedName>
        <fullName evidence="1">Uncharacterized protein</fullName>
    </submittedName>
</protein>
<sequence>MVASGPKSSKTATNEYQISIEGNPYPHTLALINPAGDNLNIKKHGFTGPLGQLLSLKYTVYDDANEKLFTVVDGGFSNMPRVALIIEHEEVAVFDYGLNRLEMKCVTNIPNYTIKGNFLFGDYDIFSQREVKLSSVIVLQCDKQSCFSIQVLDKAELAAAIGIPTAIALLRARIEEHLE</sequence>
<evidence type="ECO:0000313" key="1">
    <source>
        <dbReference type="EMBL" id="EBA39489.1"/>
    </source>
</evidence>
<reference evidence="2 4" key="3">
    <citation type="submission" date="2020-01" db="EMBL/GenBank/DDBJ databases">
        <title>Complete genome sequence of Collinsella aerofaciens JCM 10188(T).</title>
        <authorList>
            <person name="Tourlousse D.M."/>
            <person name="Sakamoto M."/>
            <person name="Miura T."/>
            <person name="Narita K."/>
            <person name="Ohashi A."/>
            <person name="Uchino Y."/>
            <person name="Yamazoe A."/>
            <person name="Kameyama K."/>
            <person name="Terauchi J."/>
            <person name="Ohkuma M."/>
            <person name="Kawasaki H."/>
            <person name="Sekiguchi Y."/>
        </authorList>
    </citation>
    <scope>NUCLEOTIDE SEQUENCE [LARGE SCALE GENOMIC DNA]</scope>
    <source>
        <strain evidence="2 4">JCM 10188</strain>
    </source>
</reference>